<protein>
    <submittedName>
        <fullName evidence="1">Uncharacterized protein</fullName>
    </submittedName>
</protein>
<proteinExistence type="predicted"/>
<keyword evidence="2" id="KW-1185">Reference proteome</keyword>
<name>A0A0F5VF48_9GAMM</name>
<evidence type="ECO:0000313" key="2">
    <source>
        <dbReference type="Proteomes" id="UP000033633"/>
    </source>
</evidence>
<dbReference type="EMBL" id="JWYV01000003">
    <property type="protein sequence ID" value="KKD00749.1"/>
    <property type="molecule type" value="Genomic_DNA"/>
</dbReference>
<gene>
    <name evidence="1" type="ORF">KY46_06535</name>
</gene>
<comment type="caution">
    <text evidence="1">The sequence shown here is derived from an EMBL/GenBank/DDBJ whole genome shotgun (WGS) entry which is preliminary data.</text>
</comment>
<organism evidence="1 2">
    <name type="scientific">Photobacterium halotolerans</name>
    <dbReference type="NCBI Taxonomy" id="265726"/>
    <lineage>
        <taxon>Bacteria</taxon>
        <taxon>Pseudomonadati</taxon>
        <taxon>Pseudomonadota</taxon>
        <taxon>Gammaproteobacteria</taxon>
        <taxon>Vibrionales</taxon>
        <taxon>Vibrionaceae</taxon>
        <taxon>Photobacterium</taxon>
    </lineage>
</organism>
<dbReference type="AlphaFoldDB" id="A0A0F5VF48"/>
<reference evidence="1 2" key="1">
    <citation type="submission" date="2014-12" db="EMBL/GenBank/DDBJ databases">
        <title>Mercury Reductase activity and rhizosphere competence traits in the genome of root associated Photobacterium halotolerans MELD1.</title>
        <authorList>
            <person name="Mathew D.C."/>
            <person name="Huang C.-C."/>
        </authorList>
    </citation>
    <scope>NUCLEOTIDE SEQUENCE [LARGE SCALE GENOMIC DNA]</scope>
    <source>
        <strain evidence="1 2">MELD1</strain>
    </source>
</reference>
<dbReference type="STRING" id="265726.KY46_06535"/>
<sequence length="65" mass="7641">MHERLILQPMKRIRGHGCEMPNEPVVLDHMKVQPLLWLTVLLVIEHPLHFCDGTFGQFELKGRRV</sequence>
<dbReference type="PATRIC" id="fig|265726.11.peg.3216"/>
<evidence type="ECO:0000313" key="1">
    <source>
        <dbReference type="EMBL" id="KKD00749.1"/>
    </source>
</evidence>
<accession>A0A0F5VF48</accession>
<dbReference type="Proteomes" id="UP000033633">
    <property type="component" value="Unassembled WGS sequence"/>
</dbReference>